<proteinExistence type="predicted"/>
<evidence type="ECO:0000313" key="2">
    <source>
        <dbReference type="EMBL" id="CEK51672.1"/>
    </source>
</evidence>
<organism evidence="2">
    <name type="scientific">Arion vulgaris</name>
    <dbReference type="NCBI Taxonomy" id="1028688"/>
    <lineage>
        <taxon>Eukaryota</taxon>
        <taxon>Metazoa</taxon>
        <taxon>Spiralia</taxon>
        <taxon>Lophotrochozoa</taxon>
        <taxon>Mollusca</taxon>
        <taxon>Gastropoda</taxon>
        <taxon>Heterobranchia</taxon>
        <taxon>Euthyneura</taxon>
        <taxon>Panpulmonata</taxon>
        <taxon>Eupulmonata</taxon>
        <taxon>Stylommatophora</taxon>
        <taxon>Helicina</taxon>
        <taxon>Arionoidea</taxon>
        <taxon>Arionidae</taxon>
        <taxon>Arion</taxon>
    </lineage>
</organism>
<name>A0A0B6Y5S2_9EUPU</name>
<gene>
    <name evidence="2" type="primary">ORF14055</name>
</gene>
<accession>A0A0B6Y5S2</accession>
<protein>
    <submittedName>
        <fullName evidence="2">Uncharacterized protein</fullName>
    </submittedName>
</protein>
<sequence length="55" mass="6693">MKYNIIRKVTVLQNYKMAKYIRQSGHHQKDHKHDNSRNKRNMKLNTDLPFSHVKT</sequence>
<dbReference type="AlphaFoldDB" id="A0A0B6Y5S2"/>
<feature type="region of interest" description="Disordered" evidence="1">
    <location>
        <begin position="22"/>
        <end position="55"/>
    </location>
</feature>
<dbReference type="EMBL" id="HACG01004807">
    <property type="protein sequence ID" value="CEK51672.1"/>
    <property type="molecule type" value="Transcribed_RNA"/>
</dbReference>
<evidence type="ECO:0000256" key="1">
    <source>
        <dbReference type="SAM" id="MobiDB-lite"/>
    </source>
</evidence>
<reference evidence="2" key="1">
    <citation type="submission" date="2014-12" db="EMBL/GenBank/DDBJ databases">
        <title>Insight into the proteome of Arion vulgaris.</title>
        <authorList>
            <person name="Aradska J."/>
            <person name="Bulat T."/>
            <person name="Smidak R."/>
            <person name="Sarate P."/>
            <person name="Gangsoo J."/>
            <person name="Sialana F."/>
            <person name="Bilban M."/>
            <person name="Lubec G."/>
        </authorList>
    </citation>
    <scope>NUCLEOTIDE SEQUENCE</scope>
    <source>
        <tissue evidence="2">Skin</tissue>
    </source>
</reference>